<name>A0A9P7ZCE3_9HYPO</name>
<feature type="compositionally biased region" description="Basic and acidic residues" evidence="2">
    <location>
        <begin position="1"/>
        <end position="11"/>
    </location>
</feature>
<feature type="region of interest" description="Disordered" evidence="2">
    <location>
        <begin position="112"/>
        <end position="138"/>
    </location>
</feature>
<accession>A0A9P7ZCE3</accession>
<keyword evidence="4" id="KW-1185">Reference proteome</keyword>
<evidence type="ECO:0000313" key="3">
    <source>
        <dbReference type="EMBL" id="KAG9249499.1"/>
    </source>
</evidence>
<organism evidence="3 4">
    <name type="scientific">Emericellopsis atlantica</name>
    <dbReference type="NCBI Taxonomy" id="2614577"/>
    <lineage>
        <taxon>Eukaryota</taxon>
        <taxon>Fungi</taxon>
        <taxon>Dikarya</taxon>
        <taxon>Ascomycota</taxon>
        <taxon>Pezizomycotina</taxon>
        <taxon>Sordariomycetes</taxon>
        <taxon>Hypocreomycetidae</taxon>
        <taxon>Hypocreales</taxon>
        <taxon>Bionectriaceae</taxon>
        <taxon>Emericellopsis</taxon>
    </lineage>
</organism>
<dbReference type="Proteomes" id="UP000887229">
    <property type="component" value="Unassembled WGS sequence"/>
</dbReference>
<dbReference type="Gene3D" id="1.20.5.170">
    <property type="match status" value="1"/>
</dbReference>
<dbReference type="EMBL" id="MU251305">
    <property type="protein sequence ID" value="KAG9249499.1"/>
    <property type="molecule type" value="Genomic_DNA"/>
</dbReference>
<sequence length="239" mass="25905">MQRLSSAEHNKVSKRKGTRSVSTLTPAQLARKRANDRDAQRAIRARTKEHIERLGAELDELRRVHSRDQPVQELLRQNRMLKEELRSLREPVGLLSSHHSSSYLPAASYSTPATLASPRTSPYPSADCTAPPPPPPGSLPDYTSAGYGPFAGNAHSSVPSNGTSYESWATAAFTTSVPSNVSSPCCTNDKYGSGPASLTTRAPNPMVLLPSGLRPNGIKIEYEDVNSRLSPYPISLLKS</sequence>
<dbReference type="OrthoDB" id="3535998at2759"/>
<feature type="region of interest" description="Disordered" evidence="2">
    <location>
        <begin position="1"/>
        <end position="40"/>
    </location>
</feature>
<evidence type="ECO:0000256" key="1">
    <source>
        <dbReference type="SAM" id="Coils"/>
    </source>
</evidence>
<feature type="coiled-coil region" evidence="1">
    <location>
        <begin position="44"/>
        <end position="91"/>
    </location>
</feature>
<comment type="caution">
    <text evidence="3">The sequence shown here is derived from an EMBL/GenBank/DDBJ whole genome shotgun (WGS) entry which is preliminary data.</text>
</comment>
<dbReference type="RefSeq" id="XP_046113423.1">
    <property type="nucleotide sequence ID" value="XM_046267109.1"/>
</dbReference>
<dbReference type="PANTHER" id="PTHR37012:SF2">
    <property type="entry name" value="BZIP DOMAIN-CONTAINING PROTEIN-RELATED"/>
    <property type="match status" value="1"/>
</dbReference>
<dbReference type="CDD" id="cd14688">
    <property type="entry name" value="bZIP_YAP"/>
    <property type="match status" value="1"/>
</dbReference>
<protein>
    <recommendedName>
        <fullName evidence="5">BZIP domain-containing protein</fullName>
    </recommendedName>
</protein>
<reference evidence="3" key="1">
    <citation type="journal article" date="2021" name="IMA Fungus">
        <title>Genomic characterization of three marine fungi, including Emericellopsis atlantica sp. nov. with signatures of a generalist lifestyle and marine biomass degradation.</title>
        <authorList>
            <person name="Hagestad O.C."/>
            <person name="Hou L."/>
            <person name="Andersen J.H."/>
            <person name="Hansen E.H."/>
            <person name="Altermark B."/>
            <person name="Li C."/>
            <person name="Kuhnert E."/>
            <person name="Cox R.J."/>
            <person name="Crous P.W."/>
            <person name="Spatafora J.W."/>
            <person name="Lail K."/>
            <person name="Amirebrahimi M."/>
            <person name="Lipzen A."/>
            <person name="Pangilinan J."/>
            <person name="Andreopoulos W."/>
            <person name="Hayes R.D."/>
            <person name="Ng V."/>
            <person name="Grigoriev I.V."/>
            <person name="Jackson S.A."/>
            <person name="Sutton T.D.S."/>
            <person name="Dobson A.D.W."/>
            <person name="Rama T."/>
        </authorList>
    </citation>
    <scope>NUCLEOTIDE SEQUENCE</scope>
    <source>
        <strain evidence="3">TS7</strain>
    </source>
</reference>
<dbReference type="PANTHER" id="PTHR37012">
    <property type="entry name" value="B-ZIP TRANSCRIPTION FACTOR (EUROFUNG)-RELATED"/>
    <property type="match status" value="1"/>
</dbReference>
<proteinExistence type="predicted"/>
<evidence type="ECO:0000313" key="4">
    <source>
        <dbReference type="Proteomes" id="UP000887229"/>
    </source>
</evidence>
<evidence type="ECO:0000256" key="2">
    <source>
        <dbReference type="SAM" id="MobiDB-lite"/>
    </source>
</evidence>
<evidence type="ECO:0008006" key="5">
    <source>
        <dbReference type="Google" id="ProtNLM"/>
    </source>
</evidence>
<gene>
    <name evidence="3" type="ORF">F5Z01DRAFT_754430</name>
</gene>
<dbReference type="AlphaFoldDB" id="A0A9P7ZCE3"/>
<dbReference type="GeneID" id="70298012"/>
<feature type="non-terminal residue" evidence="3">
    <location>
        <position position="1"/>
    </location>
</feature>
<keyword evidence="1" id="KW-0175">Coiled coil</keyword>